<dbReference type="PROSITE" id="PS50110">
    <property type="entry name" value="RESPONSE_REGULATORY"/>
    <property type="match status" value="1"/>
</dbReference>
<evidence type="ECO:0000313" key="5">
    <source>
        <dbReference type="EMBL" id="GBD09664.1"/>
    </source>
</evidence>
<dbReference type="SMART" id="SM00448">
    <property type="entry name" value="REC"/>
    <property type="match status" value="1"/>
</dbReference>
<dbReference type="InterPro" id="IPR001789">
    <property type="entry name" value="Sig_transdc_resp-reg_receiver"/>
</dbReference>
<feature type="domain" description="Response regulatory" evidence="4">
    <location>
        <begin position="2"/>
        <end position="118"/>
    </location>
</feature>
<dbReference type="GO" id="GO:0000160">
    <property type="term" value="P:phosphorelay signal transduction system"/>
    <property type="evidence" value="ECO:0007669"/>
    <property type="project" value="InterPro"/>
</dbReference>
<evidence type="ECO:0000256" key="3">
    <source>
        <dbReference type="SAM" id="MobiDB-lite"/>
    </source>
</evidence>
<keyword evidence="1" id="KW-0597">Phosphoprotein</keyword>
<dbReference type="PANTHER" id="PTHR44591">
    <property type="entry name" value="STRESS RESPONSE REGULATOR PROTEIN 1"/>
    <property type="match status" value="1"/>
</dbReference>
<comment type="caution">
    <text evidence="2">Lacks conserved residue(s) required for the propagation of feature annotation.</text>
</comment>
<proteinExistence type="predicted"/>
<sequence>MRLLIVEENDDMRLLYRIGLQKLDVELLEAATMAEALERIREGRPDAVLIGDALPDGDPFELCRRIKSDPETRDIVVAIAVYYMDGAVRRLSREVEADACWLAPVPPREIPRRMEELRQRRQAPSPGENNGSHEPPPES</sequence>
<feature type="region of interest" description="Disordered" evidence="3">
    <location>
        <begin position="111"/>
        <end position="139"/>
    </location>
</feature>
<name>A0A2H5Y882_9CHLR</name>
<organism evidence="5 6">
    <name type="scientific">Candidatus Thermoflexus japonica</name>
    <dbReference type="NCBI Taxonomy" id="2035417"/>
    <lineage>
        <taxon>Bacteria</taxon>
        <taxon>Bacillati</taxon>
        <taxon>Chloroflexota</taxon>
        <taxon>Thermoflexia</taxon>
        <taxon>Thermoflexales</taxon>
        <taxon>Thermoflexaceae</taxon>
        <taxon>Thermoflexus</taxon>
    </lineage>
</organism>
<reference evidence="6" key="1">
    <citation type="submission" date="2017-09" db="EMBL/GenBank/DDBJ databases">
        <title>Metaegenomics of thermophilic ammonia-oxidizing enrichment culture.</title>
        <authorList>
            <person name="Kato S."/>
            <person name="Suzuki K."/>
        </authorList>
    </citation>
    <scope>NUCLEOTIDE SEQUENCE [LARGE SCALE GENOMIC DNA]</scope>
</reference>
<comment type="caution">
    <text evidence="5">The sequence shown here is derived from an EMBL/GenBank/DDBJ whole genome shotgun (WGS) entry which is preliminary data.</text>
</comment>
<evidence type="ECO:0000256" key="1">
    <source>
        <dbReference type="ARBA" id="ARBA00022553"/>
    </source>
</evidence>
<dbReference type="SUPFAM" id="SSF52172">
    <property type="entry name" value="CheY-like"/>
    <property type="match status" value="1"/>
</dbReference>
<dbReference type="Gene3D" id="3.40.50.2300">
    <property type="match status" value="1"/>
</dbReference>
<accession>A0A2H5Y882</accession>
<dbReference type="Proteomes" id="UP000236642">
    <property type="component" value="Unassembled WGS sequence"/>
</dbReference>
<dbReference type="InterPro" id="IPR011006">
    <property type="entry name" value="CheY-like_superfamily"/>
</dbReference>
<dbReference type="InterPro" id="IPR050595">
    <property type="entry name" value="Bact_response_regulator"/>
</dbReference>
<protein>
    <submittedName>
        <fullName evidence="5">Polar-differentiation response regulator DivK</fullName>
    </submittedName>
</protein>
<evidence type="ECO:0000259" key="4">
    <source>
        <dbReference type="PROSITE" id="PS50110"/>
    </source>
</evidence>
<dbReference type="AlphaFoldDB" id="A0A2H5Y882"/>
<evidence type="ECO:0000313" key="6">
    <source>
        <dbReference type="Proteomes" id="UP000236642"/>
    </source>
</evidence>
<evidence type="ECO:0000256" key="2">
    <source>
        <dbReference type="PROSITE-ProRule" id="PRU00169"/>
    </source>
</evidence>
<dbReference type="PANTHER" id="PTHR44591:SF3">
    <property type="entry name" value="RESPONSE REGULATORY DOMAIN-CONTAINING PROTEIN"/>
    <property type="match status" value="1"/>
</dbReference>
<dbReference type="EMBL" id="BEHY01000056">
    <property type="protein sequence ID" value="GBD09664.1"/>
    <property type="molecule type" value="Genomic_DNA"/>
</dbReference>
<gene>
    <name evidence="5" type="primary">divK_4</name>
    <name evidence="5" type="ORF">HRbin22_01922</name>
</gene>
<dbReference type="Pfam" id="PF00072">
    <property type="entry name" value="Response_reg"/>
    <property type="match status" value="1"/>
</dbReference>